<protein>
    <recommendedName>
        <fullName evidence="3">Secreted protein</fullName>
    </recommendedName>
</protein>
<accession>A0ABD1Y5S9</accession>
<dbReference type="AlphaFoldDB" id="A0ABD1Y5S9"/>
<reference evidence="1 2" key="1">
    <citation type="submission" date="2024-09" db="EMBL/GenBank/DDBJ databases">
        <title>Chromosome-scale assembly of Riccia fluitans.</title>
        <authorList>
            <person name="Paukszto L."/>
            <person name="Sawicki J."/>
            <person name="Karawczyk K."/>
            <person name="Piernik-Szablinska J."/>
            <person name="Szczecinska M."/>
            <person name="Mazdziarz M."/>
        </authorList>
    </citation>
    <scope>NUCLEOTIDE SEQUENCE [LARGE SCALE GENOMIC DNA]</scope>
    <source>
        <strain evidence="1">Rf_01</strain>
        <tissue evidence="1">Aerial parts of the thallus</tissue>
    </source>
</reference>
<name>A0ABD1Y5S9_9MARC</name>
<organism evidence="1 2">
    <name type="scientific">Riccia fluitans</name>
    <dbReference type="NCBI Taxonomy" id="41844"/>
    <lineage>
        <taxon>Eukaryota</taxon>
        <taxon>Viridiplantae</taxon>
        <taxon>Streptophyta</taxon>
        <taxon>Embryophyta</taxon>
        <taxon>Marchantiophyta</taxon>
        <taxon>Marchantiopsida</taxon>
        <taxon>Marchantiidae</taxon>
        <taxon>Marchantiales</taxon>
        <taxon>Ricciaceae</taxon>
        <taxon>Riccia</taxon>
    </lineage>
</organism>
<dbReference type="Proteomes" id="UP001605036">
    <property type="component" value="Unassembled WGS sequence"/>
</dbReference>
<dbReference type="EMBL" id="JBHFFA010000006">
    <property type="protein sequence ID" value="KAL2622091.1"/>
    <property type="molecule type" value="Genomic_DNA"/>
</dbReference>
<evidence type="ECO:0000313" key="1">
    <source>
        <dbReference type="EMBL" id="KAL2622091.1"/>
    </source>
</evidence>
<gene>
    <name evidence="1" type="ORF">R1flu_002296</name>
</gene>
<proteinExistence type="predicted"/>
<sequence>MMLMMWMLTAEYVFMAMHVVMYLARTLLPTEKSTYGSKDRTHRTSRKSHDSNHEKTALYTTWLWVDCAARETVYPIKADARLLFGHAHAAVMESESRHYARCAFQVKKQNALSFCNEQENKVDGDCDDASITAVG</sequence>
<evidence type="ECO:0000313" key="2">
    <source>
        <dbReference type="Proteomes" id="UP001605036"/>
    </source>
</evidence>
<comment type="caution">
    <text evidence="1">The sequence shown here is derived from an EMBL/GenBank/DDBJ whole genome shotgun (WGS) entry which is preliminary data.</text>
</comment>
<evidence type="ECO:0008006" key="3">
    <source>
        <dbReference type="Google" id="ProtNLM"/>
    </source>
</evidence>
<keyword evidence="2" id="KW-1185">Reference proteome</keyword>